<dbReference type="AlphaFoldDB" id="A0A1B2J623"/>
<dbReference type="Pfam" id="PF12828">
    <property type="entry name" value="PXB"/>
    <property type="match status" value="1"/>
</dbReference>
<dbReference type="InterPro" id="IPR024555">
    <property type="entry name" value="PX-associated"/>
</dbReference>
<dbReference type="CDD" id="cd06869">
    <property type="entry name" value="PX_UP2_fungi"/>
    <property type="match status" value="1"/>
</dbReference>
<dbReference type="GO" id="GO:0035091">
    <property type="term" value="F:phosphatidylinositol binding"/>
    <property type="evidence" value="ECO:0007669"/>
    <property type="project" value="InterPro"/>
</dbReference>
<dbReference type="Pfam" id="PF12825">
    <property type="entry name" value="DUF3818"/>
    <property type="match status" value="1"/>
</dbReference>
<dbReference type="InterPro" id="IPR001683">
    <property type="entry name" value="PX_dom"/>
</dbReference>
<dbReference type="SMART" id="SM00312">
    <property type="entry name" value="PX"/>
    <property type="match status" value="1"/>
</dbReference>
<dbReference type="PROSITE" id="PS50195">
    <property type="entry name" value="PX"/>
    <property type="match status" value="1"/>
</dbReference>
<evidence type="ECO:0000313" key="3">
    <source>
        <dbReference type="EMBL" id="ANZ73422.1"/>
    </source>
</evidence>
<dbReference type="PANTHER" id="PTHR47185:SF1">
    <property type="entry name" value="PX DOMAIN-CONTAINING PROTEIN YPR097W"/>
    <property type="match status" value="1"/>
</dbReference>
<dbReference type="SUPFAM" id="SSF64268">
    <property type="entry name" value="PX domain"/>
    <property type="match status" value="1"/>
</dbReference>
<organism evidence="3 4">
    <name type="scientific">Komagataella pastoris</name>
    <name type="common">Yeast</name>
    <name type="synonym">Pichia pastoris</name>
    <dbReference type="NCBI Taxonomy" id="4922"/>
    <lineage>
        <taxon>Eukaryota</taxon>
        <taxon>Fungi</taxon>
        <taxon>Dikarya</taxon>
        <taxon>Ascomycota</taxon>
        <taxon>Saccharomycotina</taxon>
        <taxon>Pichiomycetes</taxon>
        <taxon>Pichiales</taxon>
        <taxon>Pichiaceae</taxon>
        <taxon>Komagataella</taxon>
    </lineage>
</organism>
<feature type="region of interest" description="Disordered" evidence="1">
    <location>
        <begin position="319"/>
        <end position="343"/>
    </location>
</feature>
<evidence type="ECO:0000256" key="1">
    <source>
        <dbReference type="SAM" id="MobiDB-lite"/>
    </source>
</evidence>
<keyword evidence="4" id="KW-1185">Reference proteome</keyword>
<dbReference type="InterPro" id="IPR047168">
    <property type="entry name" value="LEC1-like"/>
</dbReference>
<evidence type="ECO:0000259" key="2">
    <source>
        <dbReference type="PROSITE" id="PS50195"/>
    </source>
</evidence>
<feature type="compositionally biased region" description="Acidic residues" evidence="1">
    <location>
        <begin position="334"/>
        <end position="343"/>
    </location>
</feature>
<dbReference type="EMBL" id="CP014584">
    <property type="protein sequence ID" value="ANZ73422.1"/>
    <property type="molecule type" value="Genomic_DNA"/>
</dbReference>
<dbReference type="InterPro" id="IPR036871">
    <property type="entry name" value="PX_dom_sf"/>
</dbReference>
<accession>A0A1B2J623</accession>
<dbReference type="OrthoDB" id="2117459at2759"/>
<dbReference type="PANTHER" id="PTHR47185">
    <property type="entry name" value="PX DOMAIN-CONTAINING PROTEIN YPR097W"/>
    <property type="match status" value="1"/>
</dbReference>
<evidence type="ECO:0000313" key="4">
    <source>
        <dbReference type="Proteomes" id="UP000094565"/>
    </source>
</evidence>
<dbReference type="InterPro" id="IPR024554">
    <property type="entry name" value="LEC1-like_C"/>
</dbReference>
<dbReference type="Pfam" id="PF00787">
    <property type="entry name" value="PX"/>
    <property type="match status" value="1"/>
</dbReference>
<gene>
    <name evidence="3" type="primary">YPR097W</name>
    <name evidence="3" type="ORF">ATY40_BA7500619</name>
</gene>
<protein>
    <submittedName>
        <fullName evidence="3">BA75_00619T0</fullName>
    </submittedName>
</protein>
<sequence>MNIRAYQLSLLRALQQSSYSLRHSNPVPSSPMFSPTQEHYLKKELLEKELLREIQAMSPNYGDVTGLRKFGPPFAPYDPINAPDSKNLSELLQVHYQNVEIYNEEFPLLRFFFTNFLQKFPFLVYYENHNVAKKSTIQEQLWINKVQQFYEIWKSKRISTSNDRGSLSKRKLLIYKIVKMMLMMYNSTILVSGDDEYFKNPSESETSDGHLMKNAYKDIEKILPNELINVEEILSHRENYINGLYINVCGVVKDKMKSKIKSINPLSYWYSDTAPTMKSIYLFIILVKDETTGETYYVKRRYSDFKNLDSQLLRHFPGKQLPSAPSKIKMSSELNEEMEDTNADDVDATSLESNDPIQNATKKLSDFKDSVSKSAQSGNLFNLNGNTSKKEILQSFPREKLRLALRGYLQSLIRIPEVRSCSILKEFVKKDCYHELSDKEEEEIKNRMKLDDLLIIQQVKFQQEIVNSVNNLQVNINQLKQQIFGNGATGEQGLLFLFKEIEMNTKVVELSPQLQSFIELFKLEVASTIYDFFVSSDSSIENFTLLTKIHQFFPYKFVQTILRFTNPMTIMKKMIDLFLYQPLGSGKSLMQFVFTHILNDDLKRLEKELLFLNKNITSKYSGGDVLVAKIDEYMEEEDNNIIIDIKATCHKYNIDLVLALLLNSNRLKTKVDQKVLVEVLASYKKWSNDDLGSDKAKLYIDLRTLFETKLRKRDKDLSKELWDSPYLIQLIKELIAIFFQPLIVIFTKANLHKYIPIFKSFIEDLIDLIKRYHNDYNSMINENGSVVLDFVAVLTKYQDYLLEFIHNLYMNDGKGDDEQVFMQLIQWFNSFIKLLTFVKTQRPDLKIDLNAELEQFVNLHNSQVEDDNQKINLNKLRLEIDRKIQEINRRKEAYQNILVSKDNGENNPANLVEQDLLAQNRNKMLTKNWNEIHGKLFSELDKGESKNSFVQDVLGIHQEEMDELNLEFLEWEEHEREDPSNSIVFSKTEQQALSTIDQEYLKHGEETFKNFIEADEFENVNSHVKTELNKLFSVNRGEFIRQLSWKVLSCYVE</sequence>
<feature type="domain" description="PX" evidence="2">
    <location>
        <begin position="261"/>
        <end position="435"/>
    </location>
</feature>
<name>A0A1B2J623_PICPA</name>
<dbReference type="Gene3D" id="3.30.1520.10">
    <property type="entry name" value="Phox-like domain"/>
    <property type="match status" value="1"/>
</dbReference>
<reference evidence="3 4" key="1">
    <citation type="submission" date="2016-02" db="EMBL/GenBank/DDBJ databases">
        <title>Comparative genomic and transcriptomic foundation for Pichia pastoris.</title>
        <authorList>
            <person name="Love K.R."/>
            <person name="Shah K.A."/>
            <person name="Whittaker C.A."/>
            <person name="Wu J."/>
            <person name="Bartlett M.C."/>
            <person name="Ma D."/>
            <person name="Leeson R.L."/>
            <person name="Priest M."/>
            <person name="Young S.K."/>
            <person name="Love J.C."/>
        </authorList>
    </citation>
    <scope>NUCLEOTIDE SEQUENCE [LARGE SCALE GENOMIC DNA]</scope>
    <source>
        <strain evidence="3 4">ATCC 28485</strain>
    </source>
</reference>
<proteinExistence type="predicted"/>
<dbReference type="Proteomes" id="UP000094565">
    <property type="component" value="Chromosome 1"/>
</dbReference>